<dbReference type="InterPro" id="IPR006597">
    <property type="entry name" value="Sel1-like"/>
</dbReference>
<reference evidence="2" key="1">
    <citation type="submission" date="2006-10" db="EMBL/GenBank/DDBJ databases">
        <authorList>
            <person name="Amadeo P."/>
            <person name="Zhao Q."/>
            <person name="Wortman J."/>
            <person name="Fraser-Liggett C."/>
            <person name="Carlton J."/>
        </authorList>
    </citation>
    <scope>NUCLEOTIDE SEQUENCE</scope>
    <source>
        <strain evidence="2">G3</strain>
    </source>
</reference>
<dbReference type="VEuPathDB" id="TrichDB:TVAG_353730"/>
<protein>
    <recommendedName>
        <fullName evidence="4">Sel1 repeat family protein</fullName>
    </recommendedName>
</protein>
<dbReference type="InParanoid" id="A2FDG6"/>
<dbReference type="EMBL" id="DS113732">
    <property type="protein sequence ID" value="EAX97043.1"/>
    <property type="molecule type" value="Genomic_DNA"/>
</dbReference>
<name>A2FDG6_TRIV3</name>
<keyword evidence="3" id="KW-1185">Reference proteome</keyword>
<dbReference type="GO" id="GO:0036503">
    <property type="term" value="P:ERAD pathway"/>
    <property type="evidence" value="ECO:0000318"/>
    <property type="project" value="GO_Central"/>
</dbReference>
<dbReference type="VEuPathDB" id="TrichDB:TVAGG3_0481200"/>
<reference evidence="2" key="2">
    <citation type="journal article" date="2007" name="Science">
        <title>Draft genome sequence of the sexually transmitted pathogen Trichomonas vaginalis.</title>
        <authorList>
            <person name="Carlton J.M."/>
            <person name="Hirt R.P."/>
            <person name="Silva J.C."/>
            <person name="Delcher A.L."/>
            <person name="Schatz M."/>
            <person name="Zhao Q."/>
            <person name="Wortman J.R."/>
            <person name="Bidwell S.L."/>
            <person name="Alsmark U.C.M."/>
            <person name="Besteiro S."/>
            <person name="Sicheritz-Ponten T."/>
            <person name="Noel C.J."/>
            <person name="Dacks J.B."/>
            <person name="Foster P.G."/>
            <person name="Simillion C."/>
            <person name="Van de Peer Y."/>
            <person name="Miranda-Saavedra D."/>
            <person name="Barton G.J."/>
            <person name="Westrop G.D."/>
            <person name="Mueller S."/>
            <person name="Dessi D."/>
            <person name="Fiori P.L."/>
            <person name="Ren Q."/>
            <person name="Paulsen I."/>
            <person name="Zhang H."/>
            <person name="Bastida-Corcuera F.D."/>
            <person name="Simoes-Barbosa A."/>
            <person name="Brown M.T."/>
            <person name="Hayes R.D."/>
            <person name="Mukherjee M."/>
            <person name="Okumura C.Y."/>
            <person name="Schneider R."/>
            <person name="Smith A.J."/>
            <person name="Vanacova S."/>
            <person name="Villalvazo M."/>
            <person name="Haas B.J."/>
            <person name="Pertea M."/>
            <person name="Feldblyum T.V."/>
            <person name="Utterback T.R."/>
            <person name="Shu C.L."/>
            <person name="Osoegawa K."/>
            <person name="de Jong P.J."/>
            <person name="Hrdy I."/>
            <person name="Horvathova L."/>
            <person name="Zubacova Z."/>
            <person name="Dolezal P."/>
            <person name="Malik S.B."/>
            <person name="Logsdon J.M. Jr."/>
            <person name="Henze K."/>
            <person name="Gupta A."/>
            <person name="Wang C.C."/>
            <person name="Dunne R.L."/>
            <person name="Upcroft J.A."/>
            <person name="Upcroft P."/>
            <person name="White O."/>
            <person name="Salzberg S.L."/>
            <person name="Tang P."/>
            <person name="Chiu C.-H."/>
            <person name="Lee Y.-S."/>
            <person name="Embley T.M."/>
            <person name="Coombs G.H."/>
            <person name="Mottram J.C."/>
            <person name="Tachezy J."/>
            <person name="Fraser-Liggett C.M."/>
            <person name="Johnson P.J."/>
        </authorList>
    </citation>
    <scope>NUCLEOTIDE SEQUENCE [LARGE SCALE GENOMIC DNA]</scope>
    <source>
        <strain evidence="2">G3</strain>
    </source>
</reference>
<evidence type="ECO:0000313" key="2">
    <source>
        <dbReference type="EMBL" id="EAX97043.1"/>
    </source>
</evidence>
<dbReference type="SMART" id="SM00671">
    <property type="entry name" value="SEL1"/>
    <property type="match status" value="3"/>
</dbReference>
<proteinExistence type="predicted"/>
<evidence type="ECO:0000313" key="3">
    <source>
        <dbReference type="Proteomes" id="UP000001542"/>
    </source>
</evidence>
<dbReference type="AlphaFoldDB" id="A2FDG6"/>
<dbReference type="SMR" id="A2FDG6"/>
<gene>
    <name evidence="2" type="ORF">TVAG_353730</name>
</gene>
<dbReference type="SUPFAM" id="SSF81901">
    <property type="entry name" value="HCP-like"/>
    <property type="match status" value="1"/>
</dbReference>
<organism evidence="2 3">
    <name type="scientific">Trichomonas vaginalis (strain ATCC PRA-98 / G3)</name>
    <dbReference type="NCBI Taxonomy" id="412133"/>
    <lineage>
        <taxon>Eukaryota</taxon>
        <taxon>Metamonada</taxon>
        <taxon>Parabasalia</taxon>
        <taxon>Trichomonadida</taxon>
        <taxon>Trichomonadidae</taxon>
        <taxon>Trichomonas</taxon>
    </lineage>
</organism>
<dbReference type="GO" id="GO:0005789">
    <property type="term" value="C:endoplasmic reticulum membrane"/>
    <property type="evidence" value="ECO:0000318"/>
    <property type="project" value="GO_Central"/>
</dbReference>
<keyword evidence="1" id="KW-0812">Transmembrane</keyword>
<evidence type="ECO:0008006" key="4">
    <source>
        <dbReference type="Google" id="ProtNLM"/>
    </source>
</evidence>
<dbReference type="RefSeq" id="XP_001309973.1">
    <property type="nucleotide sequence ID" value="XM_001309972.1"/>
</dbReference>
<dbReference type="Proteomes" id="UP000001542">
    <property type="component" value="Unassembled WGS sequence"/>
</dbReference>
<sequence length="496" mass="57211">MLPLLSALLIKDEWERPLPFIPIPLDKKRKVGDYFDFEFIEESHPMKDFFKNFRKNYDEGKDLLQYIEDNVKKSKHFNFIRGVYYEYGLKGAYMNESKARELYTLAAKEGSNMAKCRIAILDNSLNCPSDCWSCQLANSFSPIDDSFVAALAHTYELEYSYKNFAIERFPLGKVPTDTNKTELRLTAFLEIQAERGDAGAKIAQAVKKLNVKDYKGAIADFEESINMGSTAAYGLLGRLYKYKDPAKSLKYYQKGIESGDVYSITDMALHTLRNNPSSHFAPDLLKLLQKAVEAKSPKAIGEYGYSMYKREKGFSGTKEEAIRYIDDAIKLGYAPAIYYKAQTNVPTAEKEYLKTLMIRKSYLADAINTAYVAASHQDYQYAALIYMRYRNAHSPEINYNFQILKTYDKTITGNIETEFDKFKESLTDYFKAKALIDRNIKPGFGRIVFHLYLLTYHPKLMFKYLILPGIFTILFIVLIILTFCRIKKTQKKMKKE</sequence>
<feature type="transmembrane region" description="Helical" evidence="1">
    <location>
        <begin position="464"/>
        <end position="486"/>
    </location>
</feature>
<dbReference type="InterPro" id="IPR011990">
    <property type="entry name" value="TPR-like_helical_dom_sf"/>
</dbReference>
<keyword evidence="1" id="KW-0472">Membrane</keyword>
<accession>A2FDG6</accession>
<evidence type="ECO:0000256" key="1">
    <source>
        <dbReference type="SAM" id="Phobius"/>
    </source>
</evidence>
<keyword evidence="1" id="KW-1133">Transmembrane helix</keyword>
<dbReference type="KEGG" id="tva:4754820"/>
<dbReference type="Gene3D" id="1.25.40.10">
    <property type="entry name" value="Tetratricopeptide repeat domain"/>
    <property type="match status" value="1"/>
</dbReference>